<dbReference type="OrthoDB" id="4269629at2"/>
<proteinExistence type="predicted"/>
<dbReference type="EMBL" id="BJXU01000158">
    <property type="protein sequence ID" value="GEN25720.1"/>
    <property type="molecule type" value="Genomic_DNA"/>
</dbReference>
<dbReference type="SUPFAM" id="SSF82171">
    <property type="entry name" value="DPP6 N-terminal domain-like"/>
    <property type="match status" value="1"/>
</dbReference>
<dbReference type="InterPro" id="IPR011042">
    <property type="entry name" value="6-blade_b-propeller_TolB-like"/>
</dbReference>
<organism evidence="3 4">
    <name type="scientific">Halomonas cupida</name>
    <dbReference type="NCBI Taxonomy" id="44933"/>
    <lineage>
        <taxon>Bacteria</taxon>
        <taxon>Pseudomonadati</taxon>
        <taxon>Pseudomonadota</taxon>
        <taxon>Gammaproteobacteria</taxon>
        <taxon>Oceanospirillales</taxon>
        <taxon>Halomonadaceae</taxon>
        <taxon>Halomonas</taxon>
    </lineage>
</organism>
<keyword evidence="3" id="KW-0378">Hydrolase</keyword>
<dbReference type="Proteomes" id="UP000321726">
    <property type="component" value="Unassembled WGS sequence"/>
</dbReference>
<keyword evidence="3" id="KW-0031">Aminopeptidase</keyword>
<accession>A0A1M7M9A6</accession>
<dbReference type="InterPro" id="IPR029058">
    <property type="entry name" value="AB_hydrolase_fold"/>
</dbReference>
<dbReference type="GO" id="GO:0004177">
    <property type="term" value="F:aminopeptidase activity"/>
    <property type="evidence" value="ECO:0007669"/>
    <property type="project" value="UniProtKB-KW"/>
</dbReference>
<dbReference type="InterPro" id="IPR050585">
    <property type="entry name" value="Xaa-Pro_dipeptidyl-ppase/CocE"/>
</dbReference>
<dbReference type="Gene3D" id="3.40.50.1820">
    <property type="entry name" value="alpha/beta hydrolase"/>
    <property type="match status" value="1"/>
</dbReference>
<dbReference type="SUPFAM" id="SSF53474">
    <property type="entry name" value="alpha/beta-Hydrolases"/>
    <property type="match status" value="1"/>
</dbReference>
<evidence type="ECO:0000259" key="1">
    <source>
        <dbReference type="Pfam" id="PF00326"/>
    </source>
</evidence>
<dbReference type="GO" id="GO:0006508">
    <property type="term" value="P:proteolysis"/>
    <property type="evidence" value="ECO:0007669"/>
    <property type="project" value="InterPro"/>
</dbReference>
<dbReference type="GO" id="GO:0008236">
    <property type="term" value="F:serine-type peptidase activity"/>
    <property type="evidence" value="ECO:0007669"/>
    <property type="project" value="InterPro"/>
</dbReference>
<name>A0A1M7M9A6_9GAMM</name>
<reference evidence="2 5" key="2">
    <citation type="submission" date="2019-07" db="EMBL/GenBank/DDBJ databases">
        <title>Whole genome shotgun sequence of Halomonas cupida NBRC 102219.</title>
        <authorList>
            <person name="Hosoyama A."/>
            <person name="Uohara A."/>
            <person name="Ohji S."/>
            <person name="Ichikawa N."/>
        </authorList>
    </citation>
    <scope>NUCLEOTIDE SEQUENCE [LARGE SCALE GENOMIC DNA]</scope>
    <source>
        <strain evidence="2 5">NBRC 102219</strain>
    </source>
</reference>
<dbReference type="Pfam" id="PF00326">
    <property type="entry name" value="Peptidase_S9"/>
    <property type="match status" value="1"/>
</dbReference>
<reference evidence="3 4" key="1">
    <citation type="submission" date="2016-11" db="EMBL/GenBank/DDBJ databases">
        <authorList>
            <person name="Jaros S."/>
            <person name="Januszkiewicz K."/>
            <person name="Wedrychowicz H."/>
        </authorList>
    </citation>
    <scope>NUCLEOTIDE SEQUENCE [LARGE SCALE GENOMIC DNA]</scope>
    <source>
        <strain evidence="3 4">DSM 4740</strain>
    </source>
</reference>
<dbReference type="Proteomes" id="UP000184123">
    <property type="component" value="Unassembled WGS sequence"/>
</dbReference>
<sequence length="605" mass="66862">MNDCELQDLDDDLCQAALPADGLSDLRANEAGAFWLAADPTTGRRRLWHWVNDRARPLTPPELDVTSRVNGYGGGAHAYLDGTVIFVADDTQRLYRQSLTEEEPRLWWSLPDTRYGGLTADPRRQRLLAVEEQGSARKATQRLVALSDNERTVLSEGADFHGAPALSANGKRLAWVEWAFPHMPWQRAHLVIADLDPDGHILHQHVWDGGGAVTQPCFSGDGNLVVISDHCGWWQPYLIEGDNAYPLGEHPADHVPTPWQLGECHHLWPDRHTGLLLRFHEGAAQTVQVDGLGHEHHRLLSDATRVIGLATAEGWLYAITQGPSHAARLARVSLSTGHQQTLHALPTPDDAPPPTYISAPLPGDEHVTAFVYLPGATDDVLPPLIMRVHGGPTAACYPVFDPLIRWWVRQGYAVVDLNPRGSGNFGRAFRERLAGQWGRLDVEDAIAMADELVARRLVDPGRLFLRGQSAGGFTVLNTLASTRRFCAGASLYGVTDAQRLASMTHRFESKYLDWLLGDDRVRQEASPINRLNDFSAPIIFFQGGLDAVVLPDQTLSMARALRQRQIKAEVVLFPDEGHGIRHPSNRQRLIARELAFFAAQGGKVS</sequence>
<dbReference type="InterPro" id="IPR001375">
    <property type="entry name" value="Peptidase_S9_cat"/>
</dbReference>
<evidence type="ECO:0000313" key="3">
    <source>
        <dbReference type="EMBL" id="SHM87295.1"/>
    </source>
</evidence>
<protein>
    <submittedName>
        <fullName evidence="3">Dipeptidyl aminopeptidase/acylaminoacyl peptidase</fullName>
    </submittedName>
    <submittedName>
        <fullName evidence="2">Peptidase S9</fullName>
    </submittedName>
</protein>
<keyword evidence="3" id="KW-0645">Protease</keyword>
<feature type="domain" description="Peptidase S9 prolyl oligopeptidase catalytic" evidence="1">
    <location>
        <begin position="402"/>
        <end position="600"/>
    </location>
</feature>
<dbReference type="PANTHER" id="PTHR43056:SF5">
    <property type="entry name" value="PEPTIDASE S9 PROLYL OLIGOPEPTIDASE CATALYTIC DOMAIN-CONTAINING PROTEIN"/>
    <property type="match status" value="1"/>
</dbReference>
<gene>
    <name evidence="2" type="ORF">HCU01_36690</name>
    <name evidence="3" type="ORF">SAMN05660971_04124</name>
</gene>
<keyword evidence="5" id="KW-1185">Reference proteome</keyword>
<dbReference type="EMBL" id="FRCA01000016">
    <property type="protein sequence ID" value="SHM87295.1"/>
    <property type="molecule type" value="Genomic_DNA"/>
</dbReference>
<evidence type="ECO:0000313" key="2">
    <source>
        <dbReference type="EMBL" id="GEN25720.1"/>
    </source>
</evidence>
<dbReference type="PANTHER" id="PTHR43056">
    <property type="entry name" value="PEPTIDASE S9 PROLYL OLIGOPEPTIDASE"/>
    <property type="match status" value="1"/>
</dbReference>
<evidence type="ECO:0000313" key="4">
    <source>
        <dbReference type="Proteomes" id="UP000184123"/>
    </source>
</evidence>
<dbReference type="RefSeq" id="WP_073437098.1">
    <property type="nucleotide sequence ID" value="NZ_BJXU01000158.1"/>
</dbReference>
<dbReference type="STRING" id="44933.SAMN05660971_04124"/>
<dbReference type="AlphaFoldDB" id="A0A1M7M9A6"/>
<dbReference type="Gene3D" id="2.120.10.30">
    <property type="entry name" value="TolB, C-terminal domain"/>
    <property type="match status" value="1"/>
</dbReference>
<evidence type="ECO:0000313" key="5">
    <source>
        <dbReference type="Proteomes" id="UP000321726"/>
    </source>
</evidence>